<dbReference type="GO" id="GO:0061809">
    <property type="term" value="F:NAD+ nucleosidase activity, cyclic ADP-ribose generating"/>
    <property type="evidence" value="ECO:0007669"/>
    <property type="project" value="UniProtKB-EC"/>
</dbReference>
<dbReference type="InterPro" id="IPR003591">
    <property type="entry name" value="Leu-rich_rpt_typical-subtyp"/>
</dbReference>
<dbReference type="Pfam" id="PF20160">
    <property type="entry name" value="C-JID"/>
    <property type="match status" value="1"/>
</dbReference>
<dbReference type="EMBL" id="KI536312">
    <property type="protein sequence ID" value="ESR59447.1"/>
    <property type="molecule type" value="Genomic_DNA"/>
</dbReference>
<name>V4U0N7_CITCL</name>
<dbReference type="SUPFAM" id="SSF52200">
    <property type="entry name" value="Toll/Interleukin receptor TIR domain"/>
    <property type="match status" value="1"/>
</dbReference>
<dbReference type="PRINTS" id="PR00364">
    <property type="entry name" value="DISEASERSIST"/>
</dbReference>
<evidence type="ECO:0000313" key="11">
    <source>
        <dbReference type="Proteomes" id="UP000030687"/>
    </source>
</evidence>
<dbReference type="InterPro" id="IPR002182">
    <property type="entry name" value="NB-ARC"/>
</dbReference>
<dbReference type="Gene3D" id="3.40.50.10140">
    <property type="entry name" value="Toll/interleukin-1 receptor homology (TIR) domain"/>
    <property type="match status" value="1"/>
</dbReference>
<dbReference type="KEGG" id="cic:CICLE_v10014074mg"/>
<proteinExistence type="predicted"/>
<dbReference type="GO" id="GO:0007165">
    <property type="term" value="P:signal transduction"/>
    <property type="evidence" value="ECO:0007669"/>
    <property type="project" value="InterPro"/>
</dbReference>
<feature type="coiled-coil region" evidence="8">
    <location>
        <begin position="935"/>
        <end position="962"/>
    </location>
</feature>
<keyword evidence="4" id="KW-0378">Hydrolase</keyword>
<dbReference type="Proteomes" id="UP000030687">
    <property type="component" value="Unassembled WGS sequence"/>
</dbReference>
<dbReference type="FunFam" id="3.80.10.10:FF:000386">
    <property type="entry name" value="Disease resistance protein RPS4"/>
    <property type="match status" value="1"/>
</dbReference>
<keyword evidence="6" id="KW-0520">NAD</keyword>
<dbReference type="Gene3D" id="3.80.10.10">
    <property type="entry name" value="Ribonuclease Inhibitor"/>
    <property type="match status" value="2"/>
</dbReference>
<dbReference type="Gene3D" id="1.10.8.430">
    <property type="entry name" value="Helical domain of apoptotic protease-activating factors"/>
    <property type="match status" value="1"/>
</dbReference>
<evidence type="ECO:0000313" key="10">
    <source>
        <dbReference type="EMBL" id="ESR59447.1"/>
    </source>
</evidence>
<evidence type="ECO:0000259" key="9">
    <source>
        <dbReference type="PROSITE" id="PS50104"/>
    </source>
</evidence>
<dbReference type="Pfam" id="PF00931">
    <property type="entry name" value="NB-ARC"/>
    <property type="match status" value="1"/>
</dbReference>
<dbReference type="Pfam" id="PF23598">
    <property type="entry name" value="LRR_14"/>
    <property type="match status" value="1"/>
</dbReference>
<keyword evidence="11" id="KW-1185">Reference proteome</keyword>
<dbReference type="InterPro" id="IPR042197">
    <property type="entry name" value="Apaf_helical"/>
</dbReference>
<dbReference type="PROSITE" id="PS50104">
    <property type="entry name" value="TIR"/>
    <property type="match status" value="1"/>
</dbReference>
<dbReference type="PANTHER" id="PTHR11017:SF570">
    <property type="entry name" value="DISEASE RESISTANCE PROTEIN (TIR-NBS CLASS)-RELATED"/>
    <property type="match status" value="1"/>
</dbReference>
<dbReference type="Gramene" id="ESR59447">
    <property type="protein sequence ID" value="ESR59447"/>
    <property type="gene ID" value="CICLE_v10014074mg"/>
</dbReference>
<dbReference type="InterPro" id="IPR044974">
    <property type="entry name" value="Disease_R_plants"/>
</dbReference>
<dbReference type="Gene3D" id="3.40.50.300">
    <property type="entry name" value="P-loop containing nucleotide triphosphate hydrolases"/>
    <property type="match status" value="1"/>
</dbReference>
<dbReference type="AlphaFoldDB" id="V4U0N7"/>
<dbReference type="SUPFAM" id="SSF52540">
    <property type="entry name" value="P-loop containing nucleoside triphosphate hydrolases"/>
    <property type="match status" value="1"/>
</dbReference>
<dbReference type="PROSITE" id="PS51450">
    <property type="entry name" value="LRR"/>
    <property type="match status" value="1"/>
</dbReference>
<dbReference type="EC" id="3.2.2.6" evidence="1"/>
<dbReference type="InterPro" id="IPR000157">
    <property type="entry name" value="TIR_dom"/>
</dbReference>
<evidence type="ECO:0000256" key="5">
    <source>
        <dbReference type="ARBA" id="ARBA00022821"/>
    </source>
</evidence>
<organism evidence="10 11">
    <name type="scientific">Citrus clementina</name>
    <name type="common">Clementine</name>
    <name type="synonym">Citrus deliciosa x Citrus sinensis</name>
    <dbReference type="NCBI Taxonomy" id="85681"/>
    <lineage>
        <taxon>Eukaryota</taxon>
        <taxon>Viridiplantae</taxon>
        <taxon>Streptophyta</taxon>
        <taxon>Embryophyta</taxon>
        <taxon>Tracheophyta</taxon>
        <taxon>Spermatophyta</taxon>
        <taxon>Magnoliopsida</taxon>
        <taxon>eudicotyledons</taxon>
        <taxon>Gunneridae</taxon>
        <taxon>Pentapetalae</taxon>
        <taxon>rosids</taxon>
        <taxon>malvids</taxon>
        <taxon>Sapindales</taxon>
        <taxon>Rutaceae</taxon>
        <taxon>Aurantioideae</taxon>
        <taxon>Citrus</taxon>
    </lineage>
</organism>
<keyword evidence="2" id="KW-0433">Leucine-rich repeat</keyword>
<keyword evidence="5" id="KW-0611">Plant defense</keyword>
<dbReference type="InterPro" id="IPR001611">
    <property type="entry name" value="Leu-rich_rpt"/>
</dbReference>
<dbReference type="FunFam" id="1.10.8.430:FF:000002">
    <property type="entry name" value="Disease resistance protein (TIR-NBS-LRR class)"/>
    <property type="match status" value="1"/>
</dbReference>
<dbReference type="InterPro" id="IPR032675">
    <property type="entry name" value="LRR_dom_sf"/>
</dbReference>
<dbReference type="Pfam" id="PF01582">
    <property type="entry name" value="TIR"/>
    <property type="match status" value="1"/>
</dbReference>
<gene>
    <name evidence="10" type="ORF">CICLE_v10014074mg</name>
</gene>
<evidence type="ECO:0000256" key="8">
    <source>
        <dbReference type="SAM" id="Coils"/>
    </source>
</evidence>
<dbReference type="InParanoid" id="V4U0N7"/>
<dbReference type="eggNOG" id="ENOG502SI7S">
    <property type="taxonomic scope" value="Eukaryota"/>
</dbReference>
<dbReference type="InterPro" id="IPR055414">
    <property type="entry name" value="LRR_R13L4/SHOC2-like"/>
</dbReference>
<dbReference type="InterPro" id="IPR027417">
    <property type="entry name" value="P-loop_NTPase"/>
</dbReference>
<dbReference type="GO" id="GO:0006952">
    <property type="term" value="P:defense response"/>
    <property type="evidence" value="ECO:0007669"/>
    <property type="project" value="UniProtKB-KW"/>
</dbReference>
<dbReference type="Pfam" id="PF07725">
    <property type="entry name" value="LRR_3"/>
    <property type="match status" value="1"/>
</dbReference>
<dbReference type="InterPro" id="IPR011713">
    <property type="entry name" value="Leu-rich_rpt_3"/>
</dbReference>
<dbReference type="SMART" id="SM00369">
    <property type="entry name" value="LRR_TYP"/>
    <property type="match status" value="4"/>
</dbReference>
<dbReference type="PANTHER" id="PTHR11017">
    <property type="entry name" value="LEUCINE-RICH REPEAT-CONTAINING PROTEIN"/>
    <property type="match status" value="1"/>
</dbReference>
<evidence type="ECO:0000256" key="7">
    <source>
        <dbReference type="ARBA" id="ARBA00047304"/>
    </source>
</evidence>
<evidence type="ECO:0000256" key="2">
    <source>
        <dbReference type="ARBA" id="ARBA00022614"/>
    </source>
</evidence>
<dbReference type="Pfam" id="PF23282">
    <property type="entry name" value="WHD_ROQ1"/>
    <property type="match status" value="1"/>
</dbReference>
<dbReference type="GO" id="GO:0051707">
    <property type="term" value="P:response to other organism"/>
    <property type="evidence" value="ECO:0007669"/>
    <property type="project" value="UniProtKB-ARBA"/>
</dbReference>
<evidence type="ECO:0000256" key="3">
    <source>
        <dbReference type="ARBA" id="ARBA00022737"/>
    </source>
</evidence>
<evidence type="ECO:0000256" key="1">
    <source>
        <dbReference type="ARBA" id="ARBA00011982"/>
    </source>
</evidence>
<reference evidence="10 11" key="1">
    <citation type="submission" date="2013-10" db="EMBL/GenBank/DDBJ databases">
        <authorList>
            <consortium name="International Citrus Genome Consortium"/>
            <person name="Jenkins J."/>
            <person name="Schmutz J."/>
            <person name="Prochnik S."/>
            <person name="Rokhsar D."/>
            <person name="Gmitter F."/>
            <person name="Ollitrault P."/>
            <person name="Machado M."/>
            <person name="Talon M."/>
            <person name="Wincker P."/>
            <person name="Jaillon O."/>
            <person name="Morgante M."/>
        </authorList>
    </citation>
    <scope>NUCLEOTIDE SEQUENCE</scope>
    <source>
        <strain evidence="11">cv. Clemenules</strain>
    </source>
</reference>
<dbReference type="InterPro" id="IPR058192">
    <property type="entry name" value="WHD_ROQ1-like"/>
</dbReference>
<dbReference type="InterPro" id="IPR045344">
    <property type="entry name" value="C-JID"/>
</dbReference>
<dbReference type="InterPro" id="IPR035897">
    <property type="entry name" value="Toll_tir_struct_dom_sf"/>
</dbReference>
<accession>V4U0N7</accession>
<sequence length="1200" mass="136102">MASSSFSPTATLPQVKYDVFLSFRGEDTRDNFTSHLYAALCRKKIETFIDNQLIRGEDISPSLLDAIERSKISVVIFSKGYASSGWCLEELVKILECKDKYGQIVIPVFYHVEPSNVRNQTGIFGDEFSMLEGRFVGRVDKLRTWRIALREAANISGLDSNTVRPESVLIEELVKDVLKRLNDIFPSDCKERLVGVESSIRVIESLLSTGSKEVYSLGIWGIGGIGKTTIASAIFSKISTHFDGSYFIQNVREESEKSGGLAHLRQTLLSAILEDGNVSIVCRNIGLNFRSKRLSRKKVLIVFDDVSTSEQMEFLIGDKGWLMPGSRLVITARDKQVLRNCGVDTIYEVKELFDDDALMLFSRYAFGKNHPNADYMELSNKIIKYAKGVPLAIKVFGRFLCGRRIQDWESAMNKMKRIPHVDIQRVLKVSYDGLDDEEQNIFLDIACFFKGEDKDCVIRFLDGCGFSSEIGISVLVDKCLMIISNNTIMMHDLLQEMGREIVRQESIKDPGKRSRLWHHEDIYNVLTKNMGTESIEGISLDMSEVEDIHLNARSFTNMHKLRFFKLYSSHYGENVNKVHNFRGLESTELRYLQWHGCPLKSLSSKIHPENLVSLEMPHSSIKQLWKGVQRLVNLKHLNLSHSEHLTKIPDLSLATNLESLNFQGCTSLLETHSSIQYLNKLIVLNLGHCRSLTSLSTSTHLESLKKLILSGCSNLMSFPELSCNIEELSLDGTAIQELPSSIERLSSLILLNLGNCSRLEGLPSKICCSNLQRLPNELGNLEALKELKAEGIAIREVPSSIVCLKNLGRLSFESFKGHEQMGLLLPISFGLTSLTYLRLTDCSITELPECLGQLSSLRILFLDKNNFERIPESIICLSHLYWLRISYCERLKSLPELPCDLSDIEAHCCSSLEALSGLSILFTQTSWNSQCFDFVNCFKLDKNELKEIIKDAQRKMQLEATACELPEWFMFQSMGSSAIFKLPLDWFSYNFVGFALCAVVAFRDHHDGGGGFHVCCESILKTEDGLFRVTDGRMTGWFDGSPGPRYIGSDHVFLGFDFNMFSDGLDEYYCSDEVFIQFYLEDRRCVDFCEVTKCGIHLLYSRDFADSTEDSVWNFSSDEEEELPLLLPTPPKRLMYSVKQSPLVPFLLSEYCLIEWFMFQNIRSSMILKLLSGRFSDNSVDIALRAIVVFQDYYDDGLGF</sequence>
<dbReference type="SMART" id="SM00255">
    <property type="entry name" value="TIR"/>
    <property type="match status" value="1"/>
</dbReference>
<dbReference type="OMA" id="MECTNDE"/>
<comment type="catalytic activity">
    <reaction evidence="7">
        <text>NAD(+) + H2O = ADP-D-ribose + nicotinamide + H(+)</text>
        <dbReference type="Rhea" id="RHEA:16301"/>
        <dbReference type="ChEBI" id="CHEBI:15377"/>
        <dbReference type="ChEBI" id="CHEBI:15378"/>
        <dbReference type="ChEBI" id="CHEBI:17154"/>
        <dbReference type="ChEBI" id="CHEBI:57540"/>
        <dbReference type="ChEBI" id="CHEBI:57967"/>
        <dbReference type="EC" id="3.2.2.6"/>
    </reaction>
    <physiologicalReaction direction="left-to-right" evidence="7">
        <dbReference type="Rhea" id="RHEA:16302"/>
    </physiologicalReaction>
</comment>
<evidence type="ECO:0000256" key="4">
    <source>
        <dbReference type="ARBA" id="ARBA00022801"/>
    </source>
</evidence>
<dbReference type="FunCoup" id="V4U0N7">
    <property type="interactions" value="118"/>
</dbReference>
<keyword evidence="8" id="KW-0175">Coiled coil</keyword>
<evidence type="ECO:0000256" key="6">
    <source>
        <dbReference type="ARBA" id="ARBA00023027"/>
    </source>
</evidence>
<dbReference type="SUPFAM" id="SSF52058">
    <property type="entry name" value="L domain-like"/>
    <property type="match status" value="1"/>
</dbReference>
<feature type="domain" description="TIR" evidence="9">
    <location>
        <begin position="15"/>
        <end position="181"/>
    </location>
</feature>
<protein>
    <recommendedName>
        <fullName evidence="1">ADP-ribosyl cyclase/cyclic ADP-ribose hydrolase</fullName>
        <ecNumber evidence="1">3.2.2.6</ecNumber>
    </recommendedName>
</protein>
<dbReference type="GO" id="GO:0043531">
    <property type="term" value="F:ADP binding"/>
    <property type="evidence" value="ECO:0007669"/>
    <property type="project" value="InterPro"/>
</dbReference>
<keyword evidence="3" id="KW-0677">Repeat</keyword>
<dbReference type="FunFam" id="3.40.50.10140:FF:000007">
    <property type="entry name" value="Disease resistance protein (TIR-NBS-LRR class)"/>
    <property type="match status" value="1"/>
</dbReference>